<dbReference type="Proteomes" id="UP001055879">
    <property type="component" value="Linkage Group LG09"/>
</dbReference>
<organism evidence="1 2">
    <name type="scientific">Arctium lappa</name>
    <name type="common">Greater burdock</name>
    <name type="synonym">Lappa major</name>
    <dbReference type="NCBI Taxonomy" id="4217"/>
    <lineage>
        <taxon>Eukaryota</taxon>
        <taxon>Viridiplantae</taxon>
        <taxon>Streptophyta</taxon>
        <taxon>Embryophyta</taxon>
        <taxon>Tracheophyta</taxon>
        <taxon>Spermatophyta</taxon>
        <taxon>Magnoliopsida</taxon>
        <taxon>eudicotyledons</taxon>
        <taxon>Gunneridae</taxon>
        <taxon>Pentapetalae</taxon>
        <taxon>asterids</taxon>
        <taxon>campanulids</taxon>
        <taxon>Asterales</taxon>
        <taxon>Asteraceae</taxon>
        <taxon>Carduoideae</taxon>
        <taxon>Cardueae</taxon>
        <taxon>Arctiinae</taxon>
        <taxon>Arctium</taxon>
    </lineage>
</organism>
<gene>
    <name evidence="1" type="ORF">L6452_27567</name>
</gene>
<comment type="caution">
    <text evidence="1">The sequence shown here is derived from an EMBL/GenBank/DDBJ whole genome shotgun (WGS) entry which is preliminary data.</text>
</comment>
<protein>
    <submittedName>
        <fullName evidence="1">Uncharacterized protein</fullName>
    </submittedName>
</protein>
<reference evidence="2" key="1">
    <citation type="journal article" date="2022" name="Mol. Ecol. Resour.">
        <title>The genomes of chicory, endive, great burdock and yacon provide insights into Asteraceae palaeo-polyploidization history and plant inulin production.</title>
        <authorList>
            <person name="Fan W."/>
            <person name="Wang S."/>
            <person name="Wang H."/>
            <person name="Wang A."/>
            <person name="Jiang F."/>
            <person name="Liu H."/>
            <person name="Zhao H."/>
            <person name="Xu D."/>
            <person name="Zhang Y."/>
        </authorList>
    </citation>
    <scope>NUCLEOTIDE SEQUENCE [LARGE SCALE GENOMIC DNA]</scope>
    <source>
        <strain evidence="2">cv. Niubang</strain>
    </source>
</reference>
<keyword evidence="2" id="KW-1185">Reference proteome</keyword>
<proteinExistence type="predicted"/>
<reference evidence="1 2" key="2">
    <citation type="journal article" date="2022" name="Mol. Ecol. Resour.">
        <title>The genomes of chicory, endive, great burdock and yacon provide insights into Asteraceae paleo-polyploidization history and plant inulin production.</title>
        <authorList>
            <person name="Fan W."/>
            <person name="Wang S."/>
            <person name="Wang H."/>
            <person name="Wang A."/>
            <person name="Jiang F."/>
            <person name="Liu H."/>
            <person name="Zhao H."/>
            <person name="Xu D."/>
            <person name="Zhang Y."/>
        </authorList>
    </citation>
    <scope>NUCLEOTIDE SEQUENCE [LARGE SCALE GENOMIC DNA]</scope>
    <source>
        <strain evidence="2">cv. Niubang</strain>
    </source>
</reference>
<evidence type="ECO:0000313" key="1">
    <source>
        <dbReference type="EMBL" id="KAI3702000.1"/>
    </source>
</evidence>
<dbReference type="EMBL" id="CM042055">
    <property type="protein sequence ID" value="KAI3702000.1"/>
    <property type="molecule type" value="Genomic_DNA"/>
</dbReference>
<name>A0ACB8ZXB0_ARCLA</name>
<sequence length="108" mass="12536">MLNCSTSVCKNAMNGTINRISAEEVVLYEGGKMREVKCEMEVISWREHRVESKVEVNALMDYERLADFIPQSYLYDVKLTGRGYWKRHVKISSSYFWETKATNGDEGK</sequence>
<evidence type="ECO:0000313" key="2">
    <source>
        <dbReference type="Proteomes" id="UP001055879"/>
    </source>
</evidence>
<accession>A0ACB8ZXB0</accession>